<dbReference type="InterPro" id="IPR036942">
    <property type="entry name" value="Beta-barrel_TonB_sf"/>
</dbReference>
<dbReference type="GO" id="GO:0009279">
    <property type="term" value="C:cell outer membrane"/>
    <property type="evidence" value="ECO:0007669"/>
    <property type="project" value="UniProtKB-SubCell"/>
</dbReference>
<evidence type="ECO:0000256" key="9">
    <source>
        <dbReference type="RuleBase" id="RU003357"/>
    </source>
</evidence>
<organism evidence="12 13">
    <name type="scientific">Echinicola strongylocentroti</name>
    <dbReference type="NCBI Taxonomy" id="1795355"/>
    <lineage>
        <taxon>Bacteria</taxon>
        <taxon>Pseudomonadati</taxon>
        <taxon>Bacteroidota</taxon>
        <taxon>Cytophagia</taxon>
        <taxon>Cytophagales</taxon>
        <taxon>Cyclobacteriaceae</taxon>
        <taxon>Echinicola</taxon>
    </lineage>
</organism>
<evidence type="ECO:0000256" key="6">
    <source>
        <dbReference type="ARBA" id="ARBA00023136"/>
    </source>
</evidence>
<comment type="similarity">
    <text evidence="8 9">Belongs to the TonB-dependent receptor family.</text>
</comment>
<comment type="subcellular location">
    <subcellularLocation>
        <location evidence="1 8">Cell outer membrane</location>
        <topology evidence="1 8">Multi-pass membrane protein</topology>
    </subcellularLocation>
</comment>
<dbReference type="Pfam" id="PF00593">
    <property type="entry name" value="TonB_dep_Rec_b-barrel"/>
    <property type="match status" value="1"/>
</dbReference>
<dbReference type="InterPro" id="IPR000531">
    <property type="entry name" value="Beta-barrel_TonB"/>
</dbReference>
<reference evidence="12 13" key="1">
    <citation type="submission" date="2018-06" db="EMBL/GenBank/DDBJ databases">
        <title>Echinicola strongylocentroti sp. nov., isolated from a sea urchin Strongylocentrotus intermedius.</title>
        <authorList>
            <person name="Bae S.S."/>
        </authorList>
    </citation>
    <scope>NUCLEOTIDE SEQUENCE [LARGE SCALE GENOMIC DNA]</scope>
    <source>
        <strain evidence="12 13">MEBiC08714</strain>
    </source>
</reference>
<keyword evidence="7 8" id="KW-0998">Cell outer membrane</keyword>
<protein>
    <submittedName>
        <fullName evidence="12">SusC/RagA family TonB-linked outer membrane protein</fullName>
    </submittedName>
</protein>
<dbReference type="Pfam" id="PF13715">
    <property type="entry name" value="CarbopepD_reg_2"/>
    <property type="match status" value="1"/>
</dbReference>
<dbReference type="PROSITE" id="PS52016">
    <property type="entry name" value="TONB_DEPENDENT_REC_3"/>
    <property type="match status" value="1"/>
</dbReference>
<dbReference type="Proteomes" id="UP000248688">
    <property type="component" value="Chromosome"/>
</dbReference>
<keyword evidence="13" id="KW-1185">Reference proteome</keyword>
<dbReference type="Gene3D" id="2.170.130.10">
    <property type="entry name" value="TonB-dependent receptor, plug domain"/>
    <property type="match status" value="1"/>
</dbReference>
<feature type="domain" description="TonB-dependent receptor-like beta-barrel" evidence="10">
    <location>
        <begin position="516"/>
        <end position="888"/>
    </location>
</feature>
<keyword evidence="2 8" id="KW-0813">Transport</keyword>
<sequence>MKLTLHGTNYVPEMDQRDSVWPVSNKQIWTFWMLLMLSVFLIEPVKASNQIPGLNDVFVTIELEDEPLIAAFKKIEDNTPYRFSYKLEYVKEYDKVSISTERRTLKKTLDLLLENTDLQYQKIDNSIVITPKIKTTASKKQRPISPDDAAIMVRGKVTSPAEPAGVPGVNVRIIGTQKGTVTDIDGGYQIEVENGDAVLEFSFIGYETARETVGNRTEVNVVMQEILSGLNEVVVVGYGVQKKSDLTGAVVSLSEDNFTQGANSNALQLLNGRAAGVNISQPNSAPGAQTKIQIRGAGSINGDNDALIVVDGLPGINPSDLSPDDIASIEVLKDASSAAIYGTRAANGVVLITTKSGKKGDPVLKYNAYYGVQSVAKRIDVLNGRQYMETLNAIREEGGGDPIYTQDEVSQMGEGTNWQDVIFNDRAPVQNHQISMSGGSEKSTYYAGLNYFNQEGLVKNSNFKKLNLRTNLDFRPKEFLRFKFNINYTRSTQNAILFSNAANENAGPINSAIQFDPTLPAGLDGSGRYYLNDFIALDNPQALINGVTQENLDSRFYGTFSTEFEPIKGLVGSVRLGGTNATGMTSNYRDRSTLNGRSNGGIGSRNSSDYVQWLAEFLVKYDKQFNEDHHLNLMAGATFEEFLTVGVNASSRDFLSDVTFADLLQSGDGDNGDDVSSSRNRNRLNGFLGRVNYDLKGKYLFTASIRADGTSRFSDTNKYGIFPSGAFAWRITDEPFFKPIANTMSTAKLRLGYGQLGNQGVPNFSTIQTLVAGGSAVFGDAIYQGVVPARLPNPNLKWETTEEINFGLDFGFANDRVHGSIDYYIRTTKDQIFSKPIPSVVGFTNILVNFGSAKNSGIDFMLNSVNIQNNDFKWSSTLNFSLLKNEVTELPDFIPEIISGNIGTFINNFLLVREGVAMRSFYGFETEGIFQLDDDIENSAQPNAAPGHIKFKDQNNDGAIDLEDRVVLGDPFPDFTLGFSNTLNYKNWSLDVFMQWVNGIQTLDANVTESLYPTNEYRNRISEYLLNRWTPENPTNEYPSGVNPTAYGGDFVINSMTVKDASFFRLKTVTLGYNFPLKGNKVFSNVNAYVAGDNLLTITDFEGFDPDASASGASNVSKVSYNSYPLSRTVRFGVNVTF</sequence>
<keyword evidence="6 8" id="KW-0472">Membrane</keyword>
<evidence type="ECO:0000313" key="13">
    <source>
        <dbReference type="Proteomes" id="UP000248688"/>
    </source>
</evidence>
<gene>
    <name evidence="12" type="ORF">DN752_03125</name>
</gene>
<dbReference type="InterPro" id="IPR012910">
    <property type="entry name" value="Plug_dom"/>
</dbReference>
<name>A0A2Z4IPG0_9BACT</name>
<accession>A0A2Z4IPG0</accession>
<dbReference type="InterPro" id="IPR037066">
    <property type="entry name" value="Plug_dom_sf"/>
</dbReference>
<dbReference type="Gene3D" id="2.60.40.1120">
    <property type="entry name" value="Carboxypeptidase-like, regulatory domain"/>
    <property type="match status" value="1"/>
</dbReference>
<evidence type="ECO:0000256" key="1">
    <source>
        <dbReference type="ARBA" id="ARBA00004571"/>
    </source>
</evidence>
<dbReference type="RefSeq" id="WP_112786402.1">
    <property type="nucleotide sequence ID" value="NZ_CP030041.1"/>
</dbReference>
<dbReference type="SUPFAM" id="SSF56935">
    <property type="entry name" value="Porins"/>
    <property type="match status" value="1"/>
</dbReference>
<evidence type="ECO:0000256" key="5">
    <source>
        <dbReference type="ARBA" id="ARBA00023077"/>
    </source>
</evidence>
<keyword evidence="3 8" id="KW-1134">Transmembrane beta strand</keyword>
<evidence type="ECO:0000256" key="3">
    <source>
        <dbReference type="ARBA" id="ARBA00022452"/>
    </source>
</evidence>
<dbReference type="InterPro" id="IPR039426">
    <property type="entry name" value="TonB-dep_rcpt-like"/>
</dbReference>
<dbReference type="NCBIfam" id="TIGR04057">
    <property type="entry name" value="SusC_RagA_signa"/>
    <property type="match status" value="1"/>
</dbReference>
<evidence type="ECO:0000256" key="4">
    <source>
        <dbReference type="ARBA" id="ARBA00022692"/>
    </source>
</evidence>
<keyword evidence="5 9" id="KW-0798">TonB box</keyword>
<dbReference type="InterPro" id="IPR023997">
    <property type="entry name" value="TonB-dep_OMP_SusC/RagA_CS"/>
</dbReference>
<evidence type="ECO:0000256" key="8">
    <source>
        <dbReference type="PROSITE-ProRule" id="PRU01360"/>
    </source>
</evidence>
<dbReference type="SUPFAM" id="SSF49464">
    <property type="entry name" value="Carboxypeptidase regulatory domain-like"/>
    <property type="match status" value="1"/>
</dbReference>
<dbReference type="Gene3D" id="2.40.170.20">
    <property type="entry name" value="TonB-dependent receptor, beta-barrel domain"/>
    <property type="match status" value="1"/>
</dbReference>
<dbReference type="InterPro" id="IPR008969">
    <property type="entry name" value="CarboxyPept-like_regulatory"/>
</dbReference>
<evidence type="ECO:0000313" key="12">
    <source>
        <dbReference type="EMBL" id="AWW33031.1"/>
    </source>
</evidence>
<dbReference type="EMBL" id="CP030041">
    <property type="protein sequence ID" value="AWW33031.1"/>
    <property type="molecule type" value="Genomic_DNA"/>
</dbReference>
<evidence type="ECO:0000259" key="10">
    <source>
        <dbReference type="Pfam" id="PF00593"/>
    </source>
</evidence>
<dbReference type="Pfam" id="PF07715">
    <property type="entry name" value="Plug"/>
    <property type="match status" value="1"/>
</dbReference>
<dbReference type="NCBIfam" id="TIGR04056">
    <property type="entry name" value="OMP_RagA_SusC"/>
    <property type="match status" value="1"/>
</dbReference>
<evidence type="ECO:0000256" key="2">
    <source>
        <dbReference type="ARBA" id="ARBA00022448"/>
    </source>
</evidence>
<proteinExistence type="inferred from homology"/>
<evidence type="ECO:0000259" key="11">
    <source>
        <dbReference type="Pfam" id="PF07715"/>
    </source>
</evidence>
<feature type="domain" description="TonB-dependent receptor plug" evidence="11">
    <location>
        <begin position="243"/>
        <end position="349"/>
    </location>
</feature>
<evidence type="ECO:0000256" key="7">
    <source>
        <dbReference type="ARBA" id="ARBA00023237"/>
    </source>
</evidence>
<dbReference type="OrthoDB" id="9768177at2"/>
<keyword evidence="4 8" id="KW-0812">Transmembrane</keyword>
<dbReference type="KEGG" id="est:DN752_03125"/>
<dbReference type="AlphaFoldDB" id="A0A2Z4IPG0"/>
<dbReference type="InterPro" id="IPR023996">
    <property type="entry name" value="TonB-dep_OMP_SusC/RagA"/>
</dbReference>